<feature type="transmembrane region" description="Helical" evidence="2">
    <location>
        <begin position="202"/>
        <end position="227"/>
    </location>
</feature>
<dbReference type="PANTHER" id="PTHR37308">
    <property type="entry name" value="INTEGRAL MEMBRANE PROTEIN"/>
    <property type="match status" value="1"/>
</dbReference>
<feature type="transmembrane region" description="Helical" evidence="2">
    <location>
        <begin position="159"/>
        <end position="190"/>
    </location>
</feature>
<dbReference type="EMBL" id="JBEDNQ010000001">
    <property type="protein sequence ID" value="MEQ3549249.1"/>
    <property type="molecule type" value="Genomic_DNA"/>
</dbReference>
<feature type="transmembrane region" description="Helical" evidence="2">
    <location>
        <begin position="265"/>
        <end position="286"/>
    </location>
</feature>
<reference evidence="3 4" key="1">
    <citation type="submission" date="2024-03" db="EMBL/GenBank/DDBJ databases">
        <title>Draft genome sequence of Pseudonocardia nematodicida JCM 31783.</title>
        <authorList>
            <person name="Butdee W."/>
            <person name="Duangmal K."/>
        </authorList>
    </citation>
    <scope>NUCLEOTIDE SEQUENCE [LARGE SCALE GENOMIC DNA]</scope>
    <source>
        <strain evidence="3 4">JCM 31783</strain>
    </source>
</reference>
<keyword evidence="2" id="KW-0812">Transmembrane</keyword>
<dbReference type="Proteomes" id="UP001494902">
    <property type="component" value="Unassembled WGS sequence"/>
</dbReference>
<accession>A0ABV1K474</accession>
<proteinExistence type="predicted"/>
<protein>
    <submittedName>
        <fullName evidence="3">DUF368 domain-containing protein</fullName>
    </submittedName>
</protein>
<gene>
    <name evidence="3" type="ORF">WIS52_02095</name>
</gene>
<feature type="transmembrane region" description="Helical" evidence="2">
    <location>
        <begin position="132"/>
        <end position="152"/>
    </location>
</feature>
<keyword evidence="2" id="KW-1133">Transmembrane helix</keyword>
<comment type="caution">
    <text evidence="3">The sequence shown here is derived from an EMBL/GenBank/DDBJ whole genome shotgun (WGS) entry which is preliminary data.</text>
</comment>
<keyword evidence="4" id="KW-1185">Reference proteome</keyword>
<evidence type="ECO:0000256" key="1">
    <source>
        <dbReference type="SAM" id="MobiDB-lite"/>
    </source>
</evidence>
<feature type="transmembrane region" description="Helical" evidence="2">
    <location>
        <begin position="106"/>
        <end position="126"/>
    </location>
</feature>
<sequence length="367" mass="38150">MLSRMSGVNVARGAAIGVVETIPGVSGGTMALVVGIYERLIAQGGHLVGAVRALLPGKGDARPREELRRLDWGLLAPVAIGMVLAVGLASRVLPDLIENHPVGSRAVFFGMVAASVIVPLRVTGMLRGVREWALVVGGFALTYFVSSLPPAAGDGRPPLWLVGIAAAIAICALVLPGFSGSFLLLVFGLYEPTLRAVAEFDLAYIAVFGLGAVIGLGSFVSLLQWLLEHHRRTLMVLMAGVLLGALRALWPWQDDARGVLAPDPGWAMMLIPALLGAGLVIGIALLERRLVADGGNDSGNGGDDDRGAPAAPGAADVEMTRPFTGPAPSAAPMLSADNDMTRPLPRVQPGPPPAHGHQPPPRRPDGR</sequence>
<feature type="transmembrane region" description="Helical" evidence="2">
    <location>
        <begin position="234"/>
        <end position="253"/>
    </location>
</feature>
<evidence type="ECO:0000313" key="4">
    <source>
        <dbReference type="Proteomes" id="UP001494902"/>
    </source>
</evidence>
<dbReference type="InterPro" id="IPR007163">
    <property type="entry name" value="VCA0040-like"/>
</dbReference>
<organism evidence="3 4">
    <name type="scientific">Pseudonocardia nematodicida</name>
    <dbReference type="NCBI Taxonomy" id="1206997"/>
    <lineage>
        <taxon>Bacteria</taxon>
        <taxon>Bacillati</taxon>
        <taxon>Actinomycetota</taxon>
        <taxon>Actinomycetes</taxon>
        <taxon>Pseudonocardiales</taxon>
        <taxon>Pseudonocardiaceae</taxon>
        <taxon>Pseudonocardia</taxon>
    </lineage>
</organism>
<feature type="region of interest" description="Disordered" evidence="1">
    <location>
        <begin position="295"/>
        <end position="367"/>
    </location>
</feature>
<feature type="transmembrane region" description="Helical" evidence="2">
    <location>
        <begin position="72"/>
        <end position="94"/>
    </location>
</feature>
<feature type="compositionally biased region" description="Pro residues" evidence="1">
    <location>
        <begin position="346"/>
        <end position="361"/>
    </location>
</feature>
<name>A0ABV1K474_9PSEU</name>
<dbReference type="Pfam" id="PF04018">
    <property type="entry name" value="VCA0040-like"/>
    <property type="match status" value="1"/>
</dbReference>
<keyword evidence="2" id="KW-0472">Membrane</keyword>
<dbReference type="PANTHER" id="PTHR37308:SF1">
    <property type="entry name" value="POLYPRENYL-PHOSPHATE TRANSPORTER"/>
    <property type="match status" value="1"/>
</dbReference>
<dbReference type="RefSeq" id="WP_349296336.1">
    <property type="nucleotide sequence ID" value="NZ_JBEDNQ010000001.1"/>
</dbReference>
<evidence type="ECO:0000313" key="3">
    <source>
        <dbReference type="EMBL" id="MEQ3549249.1"/>
    </source>
</evidence>
<evidence type="ECO:0000256" key="2">
    <source>
        <dbReference type="SAM" id="Phobius"/>
    </source>
</evidence>